<proteinExistence type="predicted"/>
<dbReference type="PANTHER" id="PTHR36924">
    <property type="entry name" value="ANTITOXIN HIGA-1"/>
    <property type="match status" value="1"/>
</dbReference>
<comment type="caution">
    <text evidence="3">The sequence shown here is derived from an EMBL/GenBank/DDBJ whole genome shotgun (WGS) entry which is preliminary data.</text>
</comment>
<dbReference type="CDD" id="cd00093">
    <property type="entry name" value="HTH_XRE"/>
    <property type="match status" value="1"/>
</dbReference>
<dbReference type="Pfam" id="PF01381">
    <property type="entry name" value="HTH_3"/>
    <property type="match status" value="1"/>
</dbReference>
<dbReference type="AlphaFoldDB" id="A0A928V0F3"/>
<name>A0A928V0F3_9SPHI</name>
<accession>A0A928V0F3</accession>
<dbReference type="PANTHER" id="PTHR36924:SF1">
    <property type="entry name" value="ANTITOXIN HIGA-1"/>
    <property type="match status" value="1"/>
</dbReference>
<dbReference type="NCBIfam" id="TIGR02607">
    <property type="entry name" value="antidote_HigA"/>
    <property type="match status" value="1"/>
</dbReference>
<gene>
    <name evidence="3" type="primary">higA</name>
    <name evidence="3" type="ORF">C4F49_09265</name>
</gene>
<keyword evidence="4" id="KW-1185">Reference proteome</keyword>
<evidence type="ECO:0000313" key="3">
    <source>
        <dbReference type="EMBL" id="MBE8713869.1"/>
    </source>
</evidence>
<dbReference type="InterPro" id="IPR013430">
    <property type="entry name" value="Toxin_antidote_HigA"/>
</dbReference>
<dbReference type="Proteomes" id="UP000616201">
    <property type="component" value="Unassembled WGS sequence"/>
</dbReference>
<evidence type="ECO:0000256" key="1">
    <source>
        <dbReference type="ARBA" id="ARBA00023125"/>
    </source>
</evidence>
<dbReference type="InterPro" id="IPR010982">
    <property type="entry name" value="Lambda_DNA-bd_dom_sf"/>
</dbReference>
<dbReference type="SMART" id="SM00530">
    <property type="entry name" value="HTH_XRE"/>
    <property type="match status" value="1"/>
</dbReference>
<keyword evidence="1" id="KW-0238">DNA-binding</keyword>
<reference evidence="3" key="1">
    <citation type="submission" date="2018-02" db="EMBL/GenBank/DDBJ databases">
        <authorList>
            <person name="Vasarhelyi B.M."/>
            <person name="Deshmukh S."/>
            <person name="Balint B."/>
            <person name="Kukolya J."/>
        </authorList>
    </citation>
    <scope>NUCLEOTIDE SEQUENCE</scope>
    <source>
        <strain evidence="3">KB22</strain>
    </source>
</reference>
<dbReference type="SUPFAM" id="SSF47413">
    <property type="entry name" value="lambda repressor-like DNA-binding domains"/>
    <property type="match status" value="1"/>
</dbReference>
<dbReference type="Gene3D" id="1.10.260.40">
    <property type="entry name" value="lambda repressor-like DNA-binding domains"/>
    <property type="match status" value="1"/>
</dbReference>
<evidence type="ECO:0000313" key="4">
    <source>
        <dbReference type="Proteomes" id="UP000616201"/>
    </source>
</evidence>
<evidence type="ECO:0000259" key="2">
    <source>
        <dbReference type="PROSITE" id="PS50943"/>
    </source>
</evidence>
<protein>
    <submittedName>
        <fullName evidence="3">Addiction module antidote protein, HigA family</fullName>
    </submittedName>
</protein>
<feature type="domain" description="HTH cro/C1-type" evidence="2">
    <location>
        <begin position="23"/>
        <end position="78"/>
    </location>
</feature>
<dbReference type="GO" id="GO:0003677">
    <property type="term" value="F:DNA binding"/>
    <property type="evidence" value="ECO:0007669"/>
    <property type="project" value="UniProtKB-KW"/>
</dbReference>
<dbReference type="PROSITE" id="PS50943">
    <property type="entry name" value="HTH_CROC1"/>
    <property type="match status" value="1"/>
</dbReference>
<dbReference type="InterPro" id="IPR001387">
    <property type="entry name" value="Cro/C1-type_HTH"/>
</dbReference>
<dbReference type="RefSeq" id="WP_196934016.1">
    <property type="nucleotide sequence ID" value="NZ_MU158697.1"/>
</dbReference>
<organism evidence="3 4">
    <name type="scientific">Sphingobacterium hungaricum</name>
    <dbReference type="NCBI Taxonomy" id="2082723"/>
    <lineage>
        <taxon>Bacteria</taxon>
        <taxon>Pseudomonadati</taxon>
        <taxon>Bacteroidota</taxon>
        <taxon>Sphingobacteriia</taxon>
        <taxon>Sphingobacteriales</taxon>
        <taxon>Sphingobacteriaceae</taxon>
        <taxon>Sphingobacterium</taxon>
    </lineage>
</organism>
<sequence length="98" mass="11143">MNVVKDRYGNDLKIKAFHVGEYLREEIEARGLIKKVVAEKIGILPTHLSEILNGKRSLSVKTAVKLEDVLDGISADYWLSLQMQFDIQETKQELALTE</sequence>
<dbReference type="EMBL" id="PRDK01000005">
    <property type="protein sequence ID" value="MBE8713869.1"/>
    <property type="molecule type" value="Genomic_DNA"/>
</dbReference>